<keyword evidence="1" id="KW-1133">Transmembrane helix</keyword>
<feature type="transmembrane region" description="Helical" evidence="1">
    <location>
        <begin position="20"/>
        <end position="39"/>
    </location>
</feature>
<proteinExistence type="predicted"/>
<sequence>MMTLVPSDYGSLGDFREDGGMKAPLFTFVFVGVSLILNIEEILSRISCYKDHLRRLHPAFVLSFDLITCLGLFLSSYLVIYPTMFQFPLARDLIWVSTALAIMHIFLFVFACIACDKWRKDYNYRKQQEAIRRGRERALRMHQFHDIYVERV</sequence>
<evidence type="ECO:0000313" key="3">
    <source>
        <dbReference type="Proteomes" id="UP001595075"/>
    </source>
</evidence>
<keyword evidence="3" id="KW-1185">Reference proteome</keyword>
<feature type="transmembrane region" description="Helical" evidence="1">
    <location>
        <begin position="93"/>
        <end position="115"/>
    </location>
</feature>
<comment type="caution">
    <text evidence="2">The sequence shown here is derived from an EMBL/GenBank/DDBJ whole genome shotgun (WGS) entry which is preliminary data.</text>
</comment>
<feature type="transmembrane region" description="Helical" evidence="1">
    <location>
        <begin position="60"/>
        <end position="81"/>
    </location>
</feature>
<dbReference type="Proteomes" id="UP001595075">
    <property type="component" value="Unassembled WGS sequence"/>
</dbReference>
<gene>
    <name evidence="2" type="ORF">VTL71DRAFT_13543</name>
</gene>
<evidence type="ECO:0000256" key="1">
    <source>
        <dbReference type="SAM" id="Phobius"/>
    </source>
</evidence>
<keyword evidence="1" id="KW-0472">Membrane</keyword>
<dbReference type="EMBL" id="JAZHXI010000006">
    <property type="protein sequence ID" value="KAL2070517.1"/>
    <property type="molecule type" value="Genomic_DNA"/>
</dbReference>
<protein>
    <submittedName>
        <fullName evidence="2">Uncharacterized protein</fullName>
    </submittedName>
</protein>
<reference evidence="2 3" key="1">
    <citation type="journal article" date="2024" name="Commun. Biol.">
        <title>Comparative genomic analysis of thermophilic fungi reveals convergent evolutionary adaptations and gene losses.</title>
        <authorList>
            <person name="Steindorff A.S."/>
            <person name="Aguilar-Pontes M.V."/>
            <person name="Robinson A.J."/>
            <person name="Andreopoulos B."/>
            <person name="LaButti K."/>
            <person name="Kuo A."/>
            <person name="Mondo S."/>
            <person name="Riley R."/>
            <person name="Otillar R."/>
            <person name="Haridas S."/>
            <person name="Lipzen A."/>
            <person name="Grimwood J."/>
            <person name="Schmutz J."/>
            <person name="Clum A."/>
            <person name="Reid I.D."/>
            <person name="Moisan M.C."/>
            <person name="Butler G."/>
            <person name="Nguyen T.T.M."/>
            <person name="Dewar K."/>
            <person name="Conant G."/>
            <person name="Drula E."/>
            <person name="Henrissat B."/>
            <person name="Hansel C."/>
            <person name="Singer S."/>
            <person name="Hutchinson M.I."/>
            <person name="de Vries R.P."/>
            <person name="Natvig D.O."/>
            <person name="Powell A.J."/>
            <person name="Tsang A."/>
            <person name="Grigoriev I.V."/>
        </authorList>
    </citation>
    <scope>NUCLEOTIDE SEQUENCE [LARGE SCALE GENOMIC DNA]</scope>
    <source>
        <strain evidence="2 3">CBS 494.80</strain>
    </source>
</reference>
<keyword evidence="1" id="KW-0812">Transmembrane</keyword>
<evidence type="ECO:0000313" key="2">
    <source>
        <dbReference type="EMBL" id="KAL2070517.1"/>
    </source>
</evidence>
<name>A0ABR4CLZ0_9HELO</name>
<accession>A0ABR4CLZ0</accession>
<organism evidence="2 3">
    <name type="scientific">Oculimacula yallundae</name>
    <dbReference type="NCBI Taxonomy" id="86028"/>
    <lineage>
        <taxon>Eukaryota</taxon>
        <taxon>Fungi</taxon>
        <taxon>Dikarya</taxon>
        <taxon>Ascomycota</taxon>
        <taxon>Pezizomycotina</taxon>
        <taxon>Leotiomycetes</taxon>
        <taxon>Helotiales</taxon>
        <taxon>Ploettnerulaceae</taxon>
        <taxon>Oculimacula</taxon>
    </lineage>
</organism>